<protein>
    <submittedName>
        <fullName evidence="1">Uncharacterized protein</fullName>
    </submittedName>
</protein>
<evidence type="ECO:0000313" key="1">
    <source>
        <dbReference type="EMBL" id="GAA2331336.1"/>
    </source>
</evidence>
<proteinExistence type="predicted"/>
<name>A0ABN3FIW7_9ACTN</name>
<sequence length="95" mass="10704">MPLRDAVASLPVADEDRTGYNRERSFGTWIDADRDGCDTRAEGLLEEALEVTGRCRLTPGTGRWYSWYNDQYVTSPRDLDVDYVVPLAEAWDSGA</sequence>
<dbReference type="Proteomes" id="UP001500253">
    <property type="component" value="Unassembled WGS sequence"/>
</dbReference>
<gene>
    <name evidence="1" type="ORF">GCM10010246_13130</name>
</gene>
<dbReference type="RefSeq" id="WP_346173507.1">
    <property type="nucleotide sequence ID" value="NZ_BAAASD010000004.1"/>
</dbReference>
<accession>A0ABN3FIW7</accession>
<comment type="caution">
    <text evidence="1">The sequence shown here is derived from an EMBL/GenBank/DDBJ whole genome shotgun (WGS) entry which is preliminary data.</text>
</comment>
<reference evidence="1 2" key="1">
    <citation type="journal article" date="2019" name="Int. J. Syst. Evol. Microbiol.">
        <title>The Global Catalogue of Microorganisms (GCM) 10K type strain sequencing project: providing services to taxonomists for standard genome sequencing and annotation.</title>
        <authorList>
            <consortium name="The Broad Institute Genomics Platform"/>
            <consortium name="The Broad Institute Genome Sequencing Center for Infectious Disease"/>
            <person name="Wu L."/>
            <person name="Ma J."/>
        </authorList>
    </citation>
    <scope>NUCLEOTIDE SEQUENCE [LARGE SCALE GENOMIC DNA]</scope>
    <source>
        <strain evidence="1 2">JCM 4316</strain>
    </source>
</reference>
<evidence type="ECO:0000313" key="2">
    <source>
        <dbReference type="Proteomes" id="UP001500253"/>
    </source>
</evidence>
<dbReference type="EMBL" id="BAAASD010000004">
    <property type="protein sequence ID" value="GAA2331336.1"/>
    <property type="molecule type" value="Genomic_DNA"/>
</dbReference>
<keyword evidence="2" id="KW-1185">Reference proteome</keyword>
<organism evidence="1 2">
    <name type="scientific">Streptomyces cuspidosporus</name>
    <dbReference type="NCBI Taxonomy" id="66882"/>
    <lineage>
        <taxon>Bacteria</taxon>
        <taxon>Bacillati</taxon>
        <taxon>Actinomycetota</taxon>
        <taxon>Actinomycetes</taxon>
        <taxon>Kitasatosporales</taxon>
        <taxon>Streptomycetaceae</taxon>
        <taxon>Streptomyces</taxon>
    </lineage>
</organism>